<comment type="caution">
    <text evidence="2">The sequence shown here is derived from an EMBL/GenBank/DDBJ whole genome shotgun (WGS) entry which is preliminary data.</text>
</comment>
<sequence>MKEVERLDILRNFAATLTAGVTVGFLFGLVKYLSRPSYTPRQVEAADKLKRHISSALKFLTAFCLVVGLIWTVYYLVLGVLDPAQAEYATNLSQLIVSVLTVISIIFAFFEFLRR</sequence>
<gene>
    <name evidence="2" type="ORF">H8S62_11090</name>
</gene>
<feature type="transmembrane region" description="Helical" evidence="1">
    <location>
        <begin position="55"/>
        <end position="77"/>
    </location>
</feature>
<reference evidence="2" key="1">
    <citation type="submission" date="2020-08" db="EMBL/GenBank/DDBJ databases">
        <title>Genome public.</title>
        <authorList>
            <person name="Liu C."/>
            <person name="Sun Q."/>
        </authorList>
    </citation>
    <scope>NUCLEOTIDE SEQUENCE</scope>
    <source>
        <strain evidence="2">NSJ-52</strain>
    </source>
</reference>
<keyword evidence="1" id="KW-0812">Transmembrane</keyword>
<evidence type="ECO:0000256" key="1">
    <source>
        <dbReference type="SAM" id="Phobius"/>
    </source>
</evidence>
<evidence type="ECO:0000313" key="2">
    <source>
        <dbReference type="EMBL" id="MBC5737549.1"/>
    </source>
</evidence>
<accession>A0A8J6JME7</accession>
<evidence type="ECO:0000313" key="3">
    <source>
        <dbReference type="Proteomes" id="UP000607645"/>
    </source>
</evidence>
<dbReference type="EMBL" id="JACOPQ010000008">
    <property type="protein sequence ID" value="MBC5737549.1"/>
    <property type="molecule type" value="Genomic_DNA"/>
</dbReference>
<feature type="transmembrane region" description="Helical" evidence="1">
    <location>
        <begin position="12"/>
        <end position="34"/>
    </location>
</feature>
<name>A0A8J6JME7_9FIRM</name>
<proteinExistence type="predicted"/>
<dbReference type="AlphaFoldDB" id="A0A8J6JME7"/>
<protein>
    <submittedName>
        <fullName evidence="2">Transporter</fullName>
    </submittedName>
</protein>
<feature type="transmembrane region" description="Helical" evidence="1">
    <location>
        <begin position="92"/>
        <end position="113"/>
    </location>
</feature>
<keyword evidence="1" id="KW-0472">Membrane</keyword>
<keyword evidence="3" id="KW-1185">Reference proteome</keyword>
<dbReference type="RefSeq" id="WP_155149592.1">
    <property type="nucleotide sequence ID" value="NZ_JACOPQ010000008.1"/>
</dbReference>
<keyword evidence="1" id="KW-1133">Transmembrane helix</keyword>
<dbReference type="Proteomes" id="UP000607645">
    <property type="component" value="Unassembled WGS sequence"/>
</dbReference>
<organism evidence="2 3">
    <name type="scientific">Lawsonibacter faecis</name>
    <dbReference type="NCBI Taxonomy" id="2763052"/>
    <lineage>
        <taxon>Bacteria</taxon>
        <taxon>Bacillati</taxon>
        <taxon>Bacillota</taxon>
        <taxon>Clostridia</taxon>
        <taxon>Eubacteriales</taxon>
        <taxon>Oscillospiraceae</taxon>
        <taxon>Lawsonibacter</taxon>
    </lineage>
</organism>